<feature type="chain" id="PRO_5042127343" description="Dickkopf N-terminal cysteine-rich domain-containing protein" evidence="1">
    <location>
        <begin position="28"/>
        <end position="379"/>
    </location>
</feature>
<dbReference type="EMBL" id="CAMPGE010013665">
    <property type="protein sequence ID" value="CAI2372380.1"/>
    <property type="molecule type" value="Genomic_DNA"/>
</dbReference>
<feature type="signal peptide" evidence="1">
    <location>
        <begin position="1"/>
        <end position="27"/>
    </location>
</feature>
<dbReference type="InterPro" id="IPR006796">
    <property type="entry name" value="Dickkopf_N"/>
</dbReference>
<evidence type="ECO:0000313" key="4">
    <source>
        <dbReference type="Proteomes" id="UP001295684"/>
    </source>
</evidence>
<dbReference type="Pfam" id="PF04706">
    <property type="entry name" value="Dickkopf_N"/>
    <property type="match status" value="1"/>
</dbReference>
<name>A0AAD1US41_EUPCR</name>
<evidence type="ECO:0000313" key="3">
    <source>
        <dbReference type="EMBL" id="CAI2372380.1"/>
    </source>
</evidence>
<dbReference type="Proteomes" id="UP001295684">
    <property type="component" value="Unassembled WGS sequence"/>
</dbReference>
<evidence type="ECO:0000256" key="1">
    <source>
        <dbReference type="SAM" id="SignalP"/>
    </source>
</evidence>
<accession>A0AAD1US41</accession>
<reference evidence="3" key="1">
    <citation type="submission" date="2023-07" db="EMBL/GenBank/DDBJ databases">
        <authorList>
            <consortium name="AG Swart"/>
            <person name="Singh M."/>
            <person name="Singh A."/>
            <person name="Seah K."/>
            <person name="Emmerich C."/>
        </authorList>
    </citation>
    <scope>NUCLEOTIDE SEQUENCE</scope>
    <source>
        <strain evidence="3">DP1</strain>
    </source>
</reference>
<protein>
    <recommendedName>
        <fullName evidence="2">Dickkopf N-terminal cysteine-rich domain-containing protein</fullName>
    </recommendedName>
</protein>
<keyword evidence="4" id="KW-1185">Reference proteome</keyword>
<sequence length="379" mass="42593">MTILAFKSSCTALIICTLFSIISPATGESCYSVNCETQPNKCATKSNTDYTILISDQCDADVQRCEINDNYSGVCRRLNYYNALSVKFPGEKCSYPSWTEECRYGTQKCEDGVCESVGHNGKCSESRDCPSHQYCAGSSGTSFDGTCTKFKEIGQECTHRHECGRTATCWYRNTYSGVNGRCKDYFQISSGDSTNKVWNEFGTYTQNEDDSHLLCQSQYYNTDTGICEDGNLSLEKGKECTADTDCPSDKTGVFAKCSCGWSSTGKKYCDVLAGDEEWEDARTAFKTYFDATKDDCNVASRWGECNVPKLYKDWRCKKLKAENYAYLLYNKTELTCMETLKKSLPIFKDIEEFCDDAFTFSKLSVVAIICVMLTLEVFQ</sequence>
<evidence type="ECO:0000259" key="2">
    <source>
        <dbReference type="Pfam" id="PF04706"/>
    </source>
</evidence>
<keyword evidence="1" id="KW-0732">Signal</keyword>
<proteinExistence type="predicted"/>
<feature type="domain" description="Dickkopf N-terminal cysteine-rich" evidence="2">
    <location>
        <begin position="122"/>
        <end position="171"/>
    </location>
</feature>
<gene>
    <name evidence="3" type="ORF">ECRASSUSDP1_LOCUS13710</name>
</gene>
<dbReference type="AlphaFoldDB" id="A0AAD1US41"/>
<comment type="caution">
    <text evidence="3">The sequence shown here is derived from an EMBL/GenBank/DDBJ whole genome shotgun (WGS) entry which is preliminary data.</text>
</comment>
<organism evidence="3 4">
    <name type="scientific">Euplotes crassus</name>
    <dbReference type="NCBI Taxonomy" id="5936"/>
    <lineage>
        <taxon>Eukaryota</taxon>
        <taxon>Sar</taxon>
        <taxon>Alveolata</taxon>
        <taxon>Ciliophora</taxon>
        <taxon>Intramacronucleata</taxon>
        <taxon>Spirotrichea</taxon>
        <taxon>Hypotrichia</taxon>
        <taxon>Euplotida</taxon>
        <taxon>Euplotidae</taxon>
        <taxon>Moneuplotes</taxon>
    </lineage>
</organism>